<dbReference type="SUPFAM" id="SSF64167">
    <property type="entry name" value="SurE-like"/>
    <property type="match status" value="1"/>
</dbReference>
<evidence type="ECO:0000313" key="9">
    <source>
        <dbReference type="EMBL" id="QDV75023.1"/>
    </source>
</evidence>
<comment type="catalytic activity">
    <reaction evidence="1 7">
        <text>a ribonucleoside 5'-phosphate + H2O = a ribonucleoside + phosphate</text>
        <dbReference type="Rhea" id="RHEA:12484"/>
        <dbReference type="ChEBI" id="CHEBI:15377"/>
        <dbReference type="ChEBI" id="CHEBI:18254"/>
        <dbReference type="ChEBI" id="CHEBI:43474"/>
        <dbReference type="ChEBI" id="CHEBI:58043"/>
        <dbReference type="EC" id="3.1.3.5"/>
    </reaction>
</comment>
<evidence type="ECO:0000256" key="1">
    <source>
        <dbReference type="ARBA" id="ARBA00000815"/>
    </source>
</evidence>
<evidence type="ECO:0000256" key="4">
    <source>
        <dbReference type="ARBA" id="ARBA00022723"/>
    </source>
</evidence>
<comment type="function">
    <text evidence="7">Nucleotidase that shows phosphatase activity on nucleoside 5'-monophosphates.</text>
</comment>
<dbReference type="GO" id="GO:0008253">
    <property type="term" value="F:5'-nucleotidase activity"/>
    <property type="evidence" value="ECO:0007669"/>
    <property type="project" value="UniProtKB-UniRule"/>
</dbReference>
<dbReference type="NCBIfam" id="TIGR00087">
    <property type="entry name" value="surE"/>
    <property type="match status" value="1"/>
</dbReference>
<keyword evidence="10" id="KW-1185">Reference proteome</keyword>
<feature type="binding site" evidence="7">
    <location>
        <position position="9"/>
    </location>
    <ligand>
        <name>a divalent metal cation</name>
        <dbReference type="ChEBI" id="CHEBI:60240"/>
    </ligand>
</feature>
<dbReference type="PANTHER" id="PTHR30457">
    <property type="entry name" value="5'-NUCLEOTIDASE SURE"/>
    <property type="match status" value="1"/>
</dbReference>
<dbReference type="PANTHER" id="PTHR30457:SF12">
    <property type="entry name" value="5'_3'-NUCLEOTIDASE SURE"/>
    <property type="match status" value="1"/>
</dbReference>
<evidence type="ECO:0000256" key="5">
    <source>
        <dbReference type="ARBA" id="ARBA00022741"/>
    </source>
</evidence>
<feature type="domain" description="Survival protein SurE-like phosphatase/nucleotidase" evidence="8">
    <location>
        <begin position="3"/>
        <end position="196"/>
    </location>
</feature>
<evidence type="ECO:0000256" key="6">
    <source>
        <dbReference type="ARBA" id="ARBA00022801"/>
    </source>
</evidence>
<organism evidence="9 10">
    <name type="scientific">Botrimarina mediterranea</name>
    <dbReference type="NCBI Taxonomy" id="2528022"/>
    <lineage>
        <taxon>Bacteria</taxon>
        <taxon>Pseudomonadati</taxon>
        <taxon>Planctomycetota</taxon>
        <taxon>Planctomycetia</taxon>
        <taxon>Pirellulales</taxon>
        <taxon>Lacipirellulaceae</taxon>
        <taxon>Botrimarina</taxon>
    </lineage>
</organism>
<dbReference type="RefSeq" id="WP_145113957.1">
    <property type="nucleotide sequence ID" value="NZ_CP036349.1"/>
</dbReference>
<comment type="cofactor">
    <cofactor evidence="7">
        <name>a divalent metal cation</name>
        <dbReference type="ChEBI" id="CHEBI:60240"/>
    </cofactor>
    <text evidence="7">Binds 1 divalent metal cation per subunit.</text>
</comment>
<keyword evidence="6 7" id="KW-0378">Hydrolase</keyword>
<evidence type="ECO:0000313" key="10">
    <source>
        <dbReference type="Proteomes" id="UP000316426"/>
    </source>
</evidence>
<evidence type="ECO:0000256" key="3">
    <source>
        <dbReference type="ARBA" id="ARBA00022490"/>
    </source>
</evidence>
<feature type="binding site" evidence="7">
    <location>
        <position position="8"/>
    </location>
    <ligand>
        <name>a divalent metal cation</name>
        <dbReference type="ChEBI" id="CHEBI:60240"/>
    </ligand>
</feature>
<comment type="subcellular location">
    <subcellularLocation>
        <location evidence="7">Cytoplasm</location>
    </subcellularLocation>
</comment>
<keyword evidence="3 7" id="KW-0963">Cytoplasm</keyword>
<accession>A0A518KB60</accession>
<dbReference type="GO" id="GO:0005737">
    <property type="term" value="C:cytoplasm"/>
    <property type="evidence" value="ECO:0007669"/>
    <property type="project" value="UniProtKB-SubCell"/>
</dbReference>
<evidence type="ECO:0000256" key="7">
    <source>
        <dbReference type="HAMAP-Rule" id="MF_00060"/>
    </source>
</evidence>
<feature type="binding site" evidence="7">
    <location>
        <position position="39"/>
    </location>
    <ligand>
        <name>a divalent metal cation</name>
        <dbReference type="ChEBI" id="CHEBI:60240"/>
    </ligand>
</feature>
<dbReference type="GO" id="GO:0008254">
    <property type="term" value="F:3'-nucleotidase activity"/>
    <property type="evidence" value="ECO:0007669"/>
    <property type="project" value="TreeGrafter"/>
</dbReference>
<dbReference type="Proteomes" id="UP000316426">
    <property type="component" value="Chromosome"/>
</dbReference>
<dbReference type="EC" id="3.1.3.5" evidence="7"/>
<dbReference type="KEGG" id="bmei:Spa11_32320"/>
<dbReference type="Gene3D" id="3.40.1210.10">
    <property type="entry name" value="Survival protein SurE-like phosphatase/nucleotidase"/>
    <property type="match status" value="1"/>
</dbReference>
<keyword evidence="4 7" id="KW-0479">Metal-binding</keyword>
<protein>
    <recommendedName>
        <fullName evidence="7">5'-nucleotidase SurE</fullName>
        <ecNumber evidence="7">3.1.3.5</ecNumber>
    </recommendedName>
    <alternativeName>
        <fullName evidence="7">Nucleoside 5'-monophosphate phosphohydrolase</fullName>
    </alternativeName>
</protein>
<keyword evidence="5 7" id="KW-0547">Nucleotide-binding</keyword>
<dbReference type="GO" id="GO:0046872">
    <property type="term" value="F:metal ion binding"/>
    <property type="evidence" value="ECO:0007669"/>
    <property type="project" value="UniProtKB-UniRule"/>
</dbReference>
<dbReference type="GO" id="GO:0004309">
    <property type="term" value="F:exopolyphosphatase activity"/>
    <property type="evidence" value="ECO:0007669"/>
    <property type="project" value="TreeGrafter"/>
</dbReference>
<dbReference type="GO" id="GO:0000166">
    <property type="term" value="F:nucleotide binding"/>
    <property type="evidence" value="ECO:0007669"/>
    <property type="project" value="UniProtKB-KW"/>
</dbReference>
<comment type="similarity">
    <text evidence="2 7">Belongs to the SurE nucleotidase family.</text>
</comment>
<evidence type="ECO:0000259" key="8">
    <source>
        <dbReference type="Pfam" id="PF01975"/>
    </source>
</evidence>
<dbReference type="Pfam" id="PF01975">
    <property type="entry name" value="SurE"/>
    <property type="match status" value="1"/>
</dbReference>
<feature type="binding site" evidence="7">
    <location>
        <position position="101"/>
    </location>
    <ligand>
        <name>a divalent metal cation</name>
        <dbReference type="ChEBI" id="CHEBI:60240"/>
    </ligand>
</feature>
<dbReference type="HAMAP" id="MF_00060">
    <property type="entry name" value="SurE"/>
    <property type="match status" value="1"/>
</dbReference>
<dbReference type="AlphaFoldDB" id="A0A518KB60"/>
<evidence type="ECO:0000256" key="2">
    <source>
        <dbReference type="ARBA" id="ARBA00011062"/>
    </source>
</evidence>
<name>A0A518KB60_9BACT</name>
<dbReference type="InterPro" id="IPR002828">
    <property type="entry name" value="SurE-like_Pase/nucleotidase"/>
</dbReference>
<reference evidence="9 10" key="1">
    <citation type="submission" date="2019-02" db="EMBL/GenBank/DDBJ databases">
        <title>Deep-cultivation of Planctomycetes and their phenomic and genomic characterization uncovers novel biology.</title>
        <authorList>
            <person name="Wiegand S."/>
            <person name="Jogler M."/>
            <person name="Boedeker C."/>
            <person name="Pinto D."/>
            <person name="Vollmers J."/>
            <person name="Rivas-Marin E."/>
            <person name="Kohn T."/>
            <person name="Peeters S.H."/>
            <person name="Heuer A."/>
            <person name="Rast P."/>
            <person name="Oberbeckmann S."/>
            <person name="Bunk B."/>
            <person name="Jeske O."/>
            <person name="Meyerdierks A."/>
            <person name="Storesund J.E."/>
            <person name="Kallscheuer N."/>
            <person name="Luecker S."/>
            <person name="Lage O.M."/>
            <person name="Pohl T."/>
            <person name="Merkel B.J."/>
            <person name="Hornburger P."/>
            <person name="Mueller R.-W."/>
            <person name="Bruemmer F."/>
            <person name="Labrenz M."/>
            <person name="Spormann A.M."/>
            <person name="Op den Camp H."/>
            <person name="Overmann J."/>
            <person name="Amann R."/>
            <person name="Jetten M.S.M."/>
            <person name="Mascher T."/>
            <person name="Medema M.H."/>
            <person name="Devos D.P."/>
            <person name="Kaster A.-K."/>
            <person name="Ovreas L."/>
            <person name="Rohde M."/>
            <person name="Galperin M.Y."/>
            <person name="Jogler C."/>
        </authorList>
    </citation>
    <scope>NUCLEOTIDE SEQUENCE [LARGE SCALE GENOMIC DNA]</scope>
    <source>
        <strain evidence="9 10">Spa11</strain>
    </source>
</reference>
<dbReference type="InterPro" id="IPR036523">
    <property type="entry name" value="SurE-like_sf"/>
</dbReference>
<dbReference type="EMBL" id="CP036349">
    <property type="protein sequence ID" value="QDV75023.1"/>
    <property type="molecule type" value="Genomic_DNA"/>
</dbReference>
<proteinExistence type="inferred from homology"/>
<sequence>MRILLTNDDGIYAPGLAAMRAALARLGEVHVVAPATEQSGVGHGITFLTPLMASQVFDGDEPRGWAVEGSPADCVKLALAKLCVDANGEIFRPDLVVSGINWGLNAGINVLYSGTVAAATEAALNDLPAIAVSLEWEDHSRFNAAAAMATDVIAQMLERNAWREHRLYNLNIPTVATLPESTPELRITRMGSTRWDAAFEERLDPKGRRYFWTIGTPPTDEPGADTDIIAIRDGAVSLSPLIVDRTRDAMLGEMADWNLQFPAGSFNTTNH</sequence>
<gene>
    <name evidence="7 9" type="primary">surE</name>
    <name evidence="9" type="ORF">Spa11_32320</name>
</gene>
<dbReference type="InterPro" id="IPR030048">
    <property type="entry name" value="SurE"/>
</dbReference>